<keyword evidence="1 3" id="KW-0238">DNA-binding</keyword>
<proteinExistence type="predicted"/>
<dbReference type="Pfam" id="PF25340">
    <property type="entry name" value="BCD_RFX"/>
    <property type="match status" value="1"/>
</dbReference>
<dbReference type="InterPro" id="IPR003150">
    <property type="entry name" value="DNA-bd_RFX"/>
</dbReference>
<organism evidence="3 4">
    <name type="scientific">Colius striatus</name>
    <name type="common">Speckled mousebird</name>
    <dbReference type="NCBI Taxonomy" id="57412"/>
    <lineage>
        <taxon>Eukaryota</taxon>
        <taxon>Metazoa</taxon>
        <taxon>Chordata</taxon>
        <taxon>Craniata</taxon>
        <taxon>Vertebrata</taxon>
        <taxon>Euteleostomi</taxon>
        <taxon>Archelosauria</taxon>
        <taxon>Archosauria</taxon>
        <taxon>Dinosauria</taxon>
        <taxon>Saurischia</taxon>
        <taxon>Theropoda</taxon>
        <taxon>Coelurosauria</taxon>
        <taxon>Aves</taxon>
        <taxon>Neognathae</taxon>
        <taxon>Neoaves</taxon>
        <taxon>Telluraves</taxon>
        <taxon>Coraciimorphae</taxon>
        <taxon>Coliiformes</taxon>
        <taxon>Coliidae</taxon>
        <taxon>Colius</taxon>
    </lineage>
</organism>
<feature type="domain" description="RFX-type winged-helix" evidence="2">
    <location>
        <begin position="1"/>
        <end position="34"/>
    </location>
</feature>
<evidence type="ECO:0000313" key="4">
    <source>
        <dbReference type="Proteomes" id="UP000053615"/>
    </source>
</evidence>
<evidence type="ECO:0000259" key="2">
    <source>
        <dbReference type="PROSITE" id="PS51526"/>
    </source>
</evidence>
<dbReference type="InterPro" id="IPR057321">
    <property type="entry name" value="RFX1-4/6/8-like_BCD"/>
</dbReference>
<dbReference type="AlphaFoldDB" id="A0A091KJ83"/>
<dbReference type="InterPro" id="IPR036390">
    <property type="entry name" value="WH_DNA-bd_sf"/>
</dbReference>
<feature type="non-terminal residue" evidence="3">
    <location>
        <position position="203"/>
    </location>
</feature>
<sequence length="203" mass="23257">FFQLIRSVFPDVGTRRLGKRGNARYHYDGIDVKENSSFYQLYCSLQCKRVSQSHCSPGEVSRSDLQLSTSAGTCGNTRSSLDASGYRSNSLQKTTNLHCSPSIIYLKNEQERFQYLWTEFSGCYLLEQEIGNQSLYKTVAPLANEYSSYCQVILHLVRNGELDKVDSYIMSFWRSLQPEKITLMFSPDVCQLLSTCDRDLFKV</sequence>
<dbReference type="Pfam" id="PF02257">
    <property type="entry name" value="RFX_DNA_binding"/>
    <property type="match status" value="1"/>
</dbReference>
<protein>
    <submittedName>
        <fullName evidence="3">DNA-binding protein RFX8</fullName>
    </submittedName>
</protein>
<evidence type="ECO:0000313" key="3">
    <source>
        <dbReference type="EMBL" id="KFP27919.1"/>
    </source>
</evidence>
<name>A0A091KJ83_COLST</name>
<dbReference type="Proteomes" id="UP000053615">
    <property type="component" value="Unassembled WGS sequence"/>
</dbReference>
<gene>
    <name evidence="3" type="ORF">N325_06241</name>
</gene>
<feature type="non-terminal residue" evidence="3">
    <location>
        <position position="1"/>
    </location>
</feature>
<dbReference type="Gene3D" id="1.10.10.10">
    <property type="entry name" value="Winged helix-like DNA-binding domain superfamily/Winged helix DNA-binding domain"/>
    <property type="match status" value="1"/>
</dbReference>
<dbReference type="EMBL" id="KK530703">
    <property type="protein sequence ID" value="KFP27919.1"/>
    <property type="molecule type" value="Genomic_DNA"/>
</dbReference>
<accession>A0A091KJ83</accession>
<dbReference type="SUPFAM" id="SSF46785">
    <property type="entry name" value="Winged helix' DNA-binding domain"/>
    <property type="match status" value="1"/>
</dbReference>
<evidence type="ECO:0000256" key="1">
    <source>
        <dbReference type="ARBA" id="ARBA00023125"/>
    </source>
</evidence>
<dbReference type="InterPro" id="IPR039779">
    <property type="entry name" value="RFX-like"/>
</dbReference>
<dbReference type="InterPro" id="IPR036388">
    <property type="entry name" value="WH-like_DNA-bd_sf"/>
</dbReference>
<keyword evidence="4" id="KW-1185">Reference proteome</keyword>
<dbReference type="GO" id="GO:0000981">
    <property type="term" value="F:DNA-binding transcription factor activity, RNA polymerase II-specific"/>
    <property type="evidence" value="ECO:0007669"/>
    <property type="project" value="TreeGrafter"/>
</dbReference>
<dbReference type="PANTHER" id="PTHR12619:SF24">
    <property type="entry name" value="DNA-BINDING PROTEIN RFX8"/>
    <property type="match status" value="1"/>
</dbReference>
<dbReference type="PANTHER" id="PTHR12619">
    <property type="entry name" value="RFX TRANSCRIPTION FACTOR FAMILY"/>
    <property type="match status" value="1"/>
</dbReference>
<dbReference type="PROSITE" id="PS51526">
    <property type="entry name" value="RFX_DBD"/>
    <property type="match status" value="1"/>
</dbReference>
<reference evidence="3 4" key="1">
    <citation type="submission" date="2014-04" db="EMBL/GenBank/DDBJ databases">
        <title>Genome evolution of avian class.</title>
        <authorList>
            <person name="Zhang G."/>
            <person name="Li C."/>
        </authorList>
    </citation>
    <scope>NUCLEOTIDE SEQUENCE [LARGE SCALE GENOMIC DNA]</scope>
    <source>
        <strain evidence="3">BGI_N325</strain>
    </source>
</reference>
<dbReference type="GO" id="GO:0000978">
    <property type="term" value="F:RNA polymerase II cis-regulatory region sequence-specific DNA binding"/>
    <property type="evidence" value="ECO:0007669"/>
    <property type="project" value="TreeGrafter"/>
</dbReference>